<dbReference type="UniPathway" id="UPA00051">
    <property type="reaction ID" value="UER00462"/>
</dbReference>
<comment type="caution">
    <text evidence="10">The sequence shown here is derived from an EMBL/GenBank/DDBJ whole genome shotgun (WGS) entry which is preliminary data.</text>
</comment>
<dbReference type="GO" id="GO:0009088">
    <property type="term" value="P:threonine biosynthetic process"/>
    <property type="evidence" value="ECO:0007669"/>
    <property type="project" value="UniProtKB-UniPathway"/>
</dbReference>
<dbReference type="NCBIfam" id="TIGR00657">
    <property type="entry name" value="asp_kinases"/>
    <property type="match status" value="1"/>
</dbReference>
<keyword evidence="3" id="KW-0547">Nucleotide-binding</keyword>
<dbReference type="EC" id="2.7.2.4" evidence="7"/>
<dbReference type="InterPro" id="IPR002912">
    <property type="entry name" value="ACT_dom"/>
</dbReference>
<evidence type="ECO:0000256" key="8">
    <source>
        <dbReference type="RuleBase" id="RU004249"/>
    </source>
</evidence>
<dbReference type="PROSITE" id="PS00324">
    <property type="entry name" value="ASPARTOKINASE"/>
    <property type="match status" value="1"/>
</dbReference>
<dbReference type="CDD" id="cd04892">
    <property type="entry name" value="ACT_AK-like_2"/>
    <property type="match status" value="1"/>
</dbReference>
<evidence type="ECO:0000313" key="11">
    <source>
        <dbReference type="Proteomes" id="UP000077428"/>
    </source>
</evidence>
<comment type="pathway">
    <text evidence="8">Amino-acid biosynthesis; L-methionine biosynthesis via de novo pathway; L-homoserine from L-aspartate: step 1/3.</text>
</comment>
<comment type="pathway">
    <text evidence="8">Amino-acid biosynthesis; L-lysine biosynthesis via DAP pathway; (S)-tetrahydrodipicolinate from L-aspartate: step 1/4.</text>
</comment>
<dbReference type="PATRIC" id="fig|66851.6.peg.535"/>
<gene>
    <name evidence="10" type="primary">ask</name>
    <name evidence="10" type="ORF">MBORA_04700</name>
</gene>
<dbReference type="CDD" id="cd04234">
    <property type="entry name" value="AAK_AK"/>
    <property type="match status" value="1"/>
</dbReference>
<dbReference type="PROSITE" id="PS51671">
    <property type="entry name" value="ACT"/>
    <property type="match status" value="1"/>
</dbReference>
<comment type="catalytic activity">
    <reaction evidence="6 7">
        <text>L-aspartate + ATP = 4-phospho-L-aspartate + ADP</text>
        <dbReference type="Rhea" id="RHEA:23776"/>
        <dbReference type="ChEBI" id="CHEBI:29991"/>
        <dbReference type="ChEBI" id="CHEBI:30616"/>
        <dbReference type="ChEBI" id="CHEBI:57535"/>
        <dbReference type="ChEBI" id="CHEBI:456216"/>
        <dbReference type="EC" id="2.7.2.4"/>
    </reaction>
</comment>
<dbReference type="Pfam" id="PF22468">
    <property type="entry name" value="ACT_9"/>
    <property type="match status" value="1"/>
</dbReference>
<evidence type="ECO:0000256" key="3">
    <source>
        <dbReference type="ARBA" id="ARBA00022741"/>
    </source>
</evidence>
<dbReference type="GO" id="GO:0004072">
    <property type="term" value="F:aspartate kinase activity"/>
    <property type="evidence" value="ECO:0007669"/>
    <property type="project" value="UniProtKB-EC"/>
</dbReference>
<dbReference type="GO" id="GO:0005829">
    <property type="term" value="C:cytosol"/>
    <property type="evidence" value="ECO:0007669"/>
    <property type="project" value="TreeGrafter"/>
</dbReference>
<dbReference type="SUPFAM" id="SSF53633">
    <property type="entry name" value="Carbamate kinase-like"/>
    <property type="match status" value="1"/>
</dbReference>
<organism evidence="10 11">
    <name type="scientific">Methanobrevibacter oralis</name>
    <dbReference type="NCBI Taxonomy" id="66851"/>
    <lineage>
        <taxon>Archaea</taxon>
        <taxon>Methanobacteriati</taxon>
        <taxon>Methanobacteriota</taxon>
        <taxon>Methanomada group</taxon>
        <taxon>Methanobacteria</taxon>
        <taxon>Methanobacteriales</taxon>
        <taxon>Methanobacteriaceae</taxon>
        <taxon>Methanobrevibacter</taxon>
    </lineage>
</organism>
<dbReference type="UniPathway" id="UPA00050">
    <property type="reaction ID" value="UER00461"/>
</dbReference>
<name>A0A166BMK4_METOA</name>
<dbReference type="PANTHER" id="PTHR21499">
    <property type="entry name" value="ASPARTATE KINASE"/>
    <property type="match status" value="1"/>
</dbReference>
<dbReference type="PIRSF" id="PIRSF000726">
    <property type="entry name" value="Asp_kin"/>
    <property type="match status" value="1"/>
</dbReference>
<keyword evidence="11" id="KW-1185">Reference proteome</keyword>
<keyword evidence="5" id="KW-0067">ATP-binding</keyword>
<dbReference type="SUPFAM" id="SSF55021">
    <property type="entry name" value="ACT-like"/>
    <property type="match status" value="2"/>
</dbReference>
<dbReference type="Proteomes" id="UP000077428">
    <property type="component" value="Unassembled WGS sequence"/>
</dbReference>
<dbReference type="UniPathway" id="UPA00034">
    <property type="reaction ID" value="UER00015"/>
</dbReference>
<evidence type="ECO:0000256" key="6">
    <source>
        <dbReference type="ARBA" id="ARBA00047872"/>
    </source>
</evidence>
<dbReference type="InterPro" id="IPR027795">
    <property type="entry name" value="CASTOR_ACT_dom"/>
</dbReference>
<comment type="pathway">
    <text evidence="8">Amino-acid biosynthesis; L-threonine biosynthesis; L-threonine from L-aspartate: step 1/5.</text>
</comment>
<dbReference type="Gene3D" id="3.40.1160.10">
    <property type="entry name" value="Acetylglutamate kinase-like"/>
    <property type="match status" value="1"/>
</dbReference>
<dbReference type="NCBIfam" id="NF005159">
    <property type="entry name" value="PRK06635.2-3"/>
    <property type="match status" value="1"/>
</dbReference>
<dbReference type="STRING" id="66851.MBORA_04700"/>
<evidence type="ECO:0000256" key="2">
    <source>
        <dbReference type="ARBA" id="ARBA00022679"/>
    </source>
</evidence>
<accession>A0A166BMK4</accession>
<dbReference type="InterPro" id="IPR054352">
    <property type="entry name" value="ACT_Aspartokinase"/>
</dbReference>
<comment type="similarity">
    <text evidence="1 7">Belongs to the aspartokinase family.</text>
</comment>
<dbReference type="InterPro" id="IPR045865">
    <property type="entry name" value="ACT-like_dom_sf"/>
</dbReference>
<dbReference type="InterPro" id="IPR036393">
    <property type="entry name" value="AceGlu_kinase-like_sf"/>
</dbReference>
<dbReference type="OrthoDB" id="8904at2157"/>
<feature type="domain" description="ACT" evidence="9">
    <location>
        <begin position="349"/>
        <end position="406"/>
    </location>
</feature>
<dbReference type="AlphaFoldDB" id="A0A166BMK4"/>
<dbReference type="EMBL" id="LWMU01000048">
    <property type="protein sequence ID" value="KZX13562.1"/>
    <property type="molecule type" value="Genomic_DNA"/>
</dbReference>
<keyword evidence="8" id="KW-0028">Amino-acid biosynthesis</keyword>
<protein>
    <recommendedName>
        <fullName evidence="7">Aspartokinase</fullName>
        <ecNumber evidence="7">2.7.2.4</ecNumber>
    </recommendedName>
</protein>
<keyword evidence="2 7" id="KW-0808">Transferase</keyword>
<dbReference type="InterPro" id="IPR005260">
    <property type="entry name" value="Asp_kin_monofn"/>
</dbReference>
<evidence type="ECO:0000256" key="7">
    <source>
        <dbReference type="RuleBase" id="RU003448"/>
    </source>
</evidence>
<dbReference type="InterPro" id="IPR001341">
    <property type="entry name" value="Asp_kinase"/>
</dbReference>
<evidence type="ECO:0000256" key="5">
    <source>
        <dbReference type="ARBA" id="ARBA00022840"/>
    </source>
</evidence>
<dbReference type="GO" id="GO:0009090">
    <property type="term" value="P:homoserine biosynthetic process"/>
    <property type="evidence" value="ECO:0007669"/>
    <property type="project" value="TreeGrafter"/>
</dbReference>
<dbReference type="Pfam" id="PF13840">
    <property type="entry name" value="ACT_7"/>
    <property type="match status" value="1"/>
</dbReference>
<evidence type="ECO:0000259" key="9">
    <source>
        <dbReference type="PROSITE" id="PS51671"/>
    </source>
</evidence>
<sequence>MDLIVAKFGGTSVGNGSRIKKAAQSVVNEFMKGNQIVAVVSAVNKTTDELIELSNDAIGAGLTDSQKAAIMAMGELTGARLFSAAIESLGVKSEVIDPYKDIWPIITDSNSLEAKIDFDATSKKSENIKNLINQGIIPVVCGFLGKGPVGEITTLGRGGSDISAFLMGHCLGADEIIIVTDVDGVMSTDPNKIEEAELLDEITVEELMDLATHGAQVLHPQALKYKDPLISAKIINFANGDLDTKGTKIIGPFEGDMLKSVSIYPNPISLIALVGERMLKKVGLLANLTGVLAENNINIFGISAGQNSMTAFLDKNDSIKAYHKLHQLVIEDDSLSSLSLGKDTAMITLVSPDIIDTPGIISGITEPLRKNNINIVEITSSQTAVVVFVDWKDGEKAYNLVKEVLK</sequence>
<dbReference type="NCBIfam" id="TIGR00656">
    <property type="entry name" value="asp_kin_monofn"/>
    <property type="match status" value="1"/>
</dbReference>
<proteinExistence type="inferred from homology"/>
<dbReference type="GO" id="GO:0009089">
    <property type="term" value="P:lysine biosynthetic process via diaminopimelate"/>
    <property type="evidence" value="ECO:0007669"/>
    <property type="project" value="UniProtKB-UniPathway"/>
</dbReference>
<dbReference type="Pfam" id="PF00696">
    <property type="entry name" value="AA_kinase"/>
    <property type="match status" value="1"/>
</dbReference>
<dbReference type="RefSeq" id="WP_042691298.1">
    <property type="nucleotide sequence ID" value="NZ_CABMAB010000002.1"/>
</dbReference>
<dbReference type="GO" id="GO:0005524">
    <property type="term" value="F:ATP binding"/>
    <property type="evidence" value="ECO:0007669"/>
    <property type="project" value="UniProtKB-KW"/>
</dbReference>
<dbReference type="Gene3D" id="3.30.70.260">
    <property type="match status" value="2"/>
</dbReference>
<reference evidence="11" key="1">
    <citation type="journal article" date="2016" name="Genome Announc.">
        <title>Draft Genome Sequences of Methanobrevibacter curvatus DSM11111, Methanobrevibacter cuticularis DSM11139, Methanobrevibacter filiformis DSM11501, and Methanobrevibacter oralis DSM7256.</title>
        <authorList>
            <person name="Poehlein A."/>
            <person name="Seedorf H."/>
        </authorList>
    </citation>
    <scope>NUCLEOTIDE SEQUENCE [LARGE SCALE GENOMIC DNA]</scope>
    <source>
        <strain evidence="11">DSM 7256 / JCM 30027 / ZR</strain>
    </source>
</reference>
<dbReference type="InterPro" id="IPR018042">
    <property type="entry name" value="Aspartate_kinase_CS"/>
</dbReference>
<keyword evidence="4 7" id="KW-0418">Kinase</keyword>
<evidence type="ECO:0000256" key="4">
    <source>
        <dbReference type="ARBA" id="ARBA00022777"/>
    </source>
</evidence>
<dbReference type="PANTHER" id="PTHR21499:SF70">
    <property type="entry name" value="ASPARTOKINASE"/>
    <property type="match status" value="1"/>
</dbReference>
<dbReference type="InterPro" id="IPR001048">
    <property type="entry name" value="Asp/Glu/Uridylate_kinase"/>
</dbReference>
<evidence type="ECO:0000313" key="10">
    <source>
        <dbReference type="EMBL" id="KZX13562.1"/>
    </source>
</evidence>
<evidence type="ECO:0000256" key="1">
    <source>
        <dbReference type="ARBA" id="ARBA00010122"/>
    </source>
</evidence>